<keyword evidence="2" id="KW-0732">Signal</keyword>
<gene>
    <name evidence="3" type="ORF">GQ651_14125</name>
</gene>
<reference evidence="3 4" key="1">
    <citation type="submission" date="2019-12" db="EMBL/GenBank/DDBJ databases">
        <authorList>
            <person name="Lee S.D."/>
        </authorList>
    </citation>
    <scope>NUCLEOTIDE SEQUENCE [LARGE SCALE GENOMIC DNA]</scope>
    <source>
        <strain evidence="3 4">GH1-50</strain>
    </source>
</reference>
<organism evidence="3 4">
    <name type="scientific">Kangsaoukella pontilimi</name>
    <dbReference type="NCBI Taxonomy" id="2691042"/>
    <lineage>
        <taxon>Bacteria</taxon>
        <taxon>Pseudomonadati</taxon>
        <taxon>Pseudomonadota</taxon>
        <taxon>Alphaproteobacteria</taxon>
        <taxon>Rhodobacterales</taxon>
        <taxon>Paracoccaceae</taxon>
        <taxon>Kangsaoukella</taxon>
    </lineage>
</organism>
<dbReference type="RefSeq" id="WP_160764848.1">
    <property type="nucleotide sequence ID" value="NZ_WUPT01000002.1"/>
</dbReference>
<feature type="chain" id="PRO_5028812316" evidence="2">
    <location>
        <begin position="31"/>
        <end position="126"/>
    </location>
</feature>
<evidence type="ECO:0000256" key="2">
    <source>
        <dbReference type="SAM" id="SignalP"/>
    </source>
</evidence>
<evidence type="ECO:0000313" key="3">
    <source>
        <dbReference type="EMBL" id="MXQ08981.1"/>
    </source>
</evidence>
<keyword evidence="4" id="KW-1185">Reference proteome</keyword>
<accession>A0A7C9J4U1</accession>
<proteinExistence type="predicted"/>
<sequence length="126" mass="13642">MTPLSNIISTARVARLKLLLGSALIFASMAAAGQAESLYPQPVPLGQTADVVRPEPRAFTKVKSRYPQPIQQEQSADVVRPSARADMNNCTQLELSAKMSPDECGTLTLNDVVKRLTAMRDADNSK</sequence>
<feature type="signal peptide" evidence="2">
    <location>
        <begin position="1"/>
        <end position="30"/>
    </location>
</feature>
<dbReference type="Proteomes" id="UP000480350">
    <property type="component" value="Unassembled WGS sequence"/>
</dbReference>
<protein>
    <submittedName>
        <fullName evidence="3">Uncharacterized protein</fullName>
    </submittedName>
</protein>
<evidence type="ECO:0000313" key="4">
    <source>
        <dbReference type="Proteomes" id="UP000480350"/>
    </source>
</evidence>
<evidence type="ECO:0000256" key="1">
    <source>
        <dbReference type="SAM" id="MobiDB-lite"/>
    </source>
</evidence>
<reference evidence="3 4" key="2">
    <citation type="submission" date="2020-03" db="EMBL/GenBank/DDBJ databases">
        <title>Kangsaoukella pontilimi gen. nov., sp. nov., a new member of the family Rhodobacteraceae isolated from a tidal mudflat.</title>
        <authorList>
            <person name="Kim I.S."/>
        </authorList>
    </citation>
    <scope>NUCLEOTIDE SEQUENCE [LARGE SCALE GENOMIC DNA]</scope>
    <source>
        <strain evidence="3 4">GH1-50</strain>
    </source>
</reference>
<dbReference type="EMBL" id="WUPT01000002">
    <property type="protein sequence ID" value="MXQ08981.1"/>
    <property type="molecule type" value="Genomic_DNA"/>
</dbReference>
<name>A0A7C9J4U1_9RHOB</name>
<feature type="region of interest" description="Disordered" evidence="1">
    <location>
        <begin position="61"/>
        <end position="80"/>
    </location>
</feature>
<comment type="caution">
    <text evidence="3">The sequence shown here is derived from an EMBL/GenBank/DDBJ whole genome shotgun (WGS) entry which is preliminary data.</text>
</comment>
<dbReference type="AlphaFoldDB" id="A0A7C9J4U1"/>